<organism evidence="2">
    <name type="scientific">Albugo laibachii Nc14</name>
    <dbReference type="NCBI Taxonomy" id="890382"/>
    <lineage>
        <taxon>Eukaryota</taxon>
        <taxon>Sar</taxon>
        <taxon>Stramenopiles</taxon>
        <taxon>Oomycota</taxon>
        <taxon>Peronosporomycetes</taxon>
        <taxon>Albuginales</taxon>
        <taxon>Albuginaceae</taxon>
        <taxon>Albugo</taxon>
    </lineage>
</organism>
<feature type="region of interest" description="Disordered" evidence="1">
    <location>
        <begin position="26"/>
        <end position="62"/>
    </location>
</feature>
<proteinExistence type="predicted"/>
<evidence type="ECO:0000313" key="2">
    <source>
        <dbReference type="EMBL" id="CCA22686.1"/>
    </source>
</evidence>
<sequence>MERDEDIWSLRYVNQESNCRREEWYRKTKRKQKDASNVTRASTEDPKTRMESNQLKESGKQAHLHACTENQNFAGRENAFTMLTQCGQDGVSFLTLNASTATTTSPNGPYSRLEKIHQRHQWG</sequence>
<protein>
    <submittedName>
        <fullName evidence="2">AlNc14C163G7836 protein</fullName>
    </submittedName>
</protein>
<gene>
    <name evidence="2" type="primary">AlNc14C163G7836</name>
    <name evidence="2" type="ORF">ALNC14_088290</name>
</gene>
<reference evidence="2" key="2">
    <citation type="submission" date="2011-02" db="EMBL/GenBank/DDBJ databases">
        <authorList>
            <person name="MacLean D."/>
        </authorList>
    </citation>
    <scope>NUCLEOTIDE SEQUENCE</scope>
</reference>
<accession>F0WMZ9</accession>
<dbReference type="AlphaFoldDB" id="F0WMZ9"/>
<dbReference type="HOGENOM" id="CLU_2019490_0_0_1"/>
<evidence type="ECO:0000256" key="1">
    <source>
        <dbReference type="SAM" id="MobiDB-lite"/>
    </source>
</evidence>
<reference evidence="2" key="1">
    <citation type="journal article" date="2011" name="PLoS Biol.">
        <title>Gene gain and loss during evolution of obligate parasitism in the white rust pathogen of Arabidopsis thaliana.</title>
        <authorList>
            <person name="Kemen E."/>
            <person name="Gardiner A."/>
            <person name="Schultz-Larsen T."/>
            <person name="Kemen A.C."/>
            <person name="Balmuth A.L."/>
            <person name="Robert-Seilaniantz A."/>
            <person name="Bailey K."/>
            <person name="Holub E."/>
            <person name="Studholme D.J."/>
            <person name="Maclean D."/>
            <person name="Jones J.D."/>
        </authorList>
    </citation>
    <scope>NUCLEOTIDE SEQUENCE</scope>
</reference>
<dbReference type="EMBL" id="FR824208">
    <property type="protein sequence ID" value="CCA22686.1"/>
    <property type="molecule type" value="Genomic_DNA"/>
</dbReference>
<name>F0WMZ9_9STRA</name>